<evidence type="ECO:0000256" key="2">
    <source>
        <dbReference type="ARBA" id="ARBA00022723"/>
    </source>
</evidence>
<dbReference type="InterPro" id="IPR040442">
    <property type="entry name" value="Pyrv_kinase-like_dom_sf"/>
</dbReference>
<evidence type="ECO:0000313" key="6">
    <source>
        <dbReference type="Proteomes" id="UP001186452"/>
    </source>
</evidence>
<dbReference type="NCBIfam" id="TIGR02311">
    <property type="entry name" value="HpaI"/>
    <property type="match status" value="1"/>
</dbReference>
<organism evidence="5 6">
    <name type="scientific">Photobacterium rosenbergii</name>
    <dbReference type="NCBI Taxonomy" id="294936"/>
    <lineage>
        <taxon>Bacteria</taxon>
        <taxon>Pseudomonadati</taxon>
        <taxon>Pseudomonadota</taxon>
        <taxon>Gammaproteobacteria</taxon>
        <taxon>Vibrionales</taxon>
        <taxon>Vibrionaceae</taxon>
        <taxon>Photobacterium</taxon>
    </lineage>
</organism>
<evidence type="ECO:0000256" key="1">
    <source>
        <dbReference type="ARBA" id="ARBA00005568"/>
    </source>
</evidence>
<dbReference type="InterPro" id="IPR050251">
    <property type="entry name" value="HpcH-HpaI_aldolase"/>
</dbReference>
<dbReference type="Gene3D" id="3.20.20.60">
    <property type="entry name" value="Phosphoenolpyruvate-binding domains"/>
    <property type="match status" value="1"/>
</dbReference>
<reference evidence="5 6" key="1">
    <citation type="submission" date="2023-10" db="EMBL/GenBank/DDBJ databases">
        <title>Marine bacteria isolated from horseshoe crab.</title>
        <authorList>
            <person name="Cheng T.H."/>
        </authorList>
    </citation>
    <scope>NUCLEOTIDE SEQUENCE [LARGE SCALE GENOMIC DNA]</scope>
    <source>
        <strain evidence="5 6">HSC6</strain>
    </source>
</reference>
<dbReference type="InterPro" id="IPR015813">
    <property type="entry name" value="Pyrv/PenolPyrv_kinase-like_dom"/>
</dbReference>
<feature type="domain" description="HpcH/HpaI aldolase/citrate lyase" evidence="4">
    <location>
        <begin position="22"/>
        <end position="245"/>
    </location>
</feature>
<proteinExistence type="inferred from homology"/>
<gene>
    <name evidence="5" type="primary">hpaI</name>
    <name evidence="5" type="ORF">R2X38_13360</name>
</gene>
<dbReference type="Proteomes" id="UP001186452">
    <property type="component" value="Unassembled WGS sequence"/>
</dbReference>
<dbReference type="InterPro" id="IPR012689">
    <property type="entry name" value="HpaI"/>
</dbReference>
<dbReference type="EMBL" id="JAWJZI010000004">
    <property type="protein sequence ID" value="MDV5169985.1"/>
    <property type="molecule type" value="Genomic_DNA"/>
</dbReference>
<sequence>MSNQLPKNVFKQALTQEAPLWGLWLGLPDTSCAEICGGSGFDWVLIDGEHASFDLTGIKYHLQALAPHPTSAIVRAEDGNPTLLKRLLDIGAQTLLVPMVNSAEQAKQAVQSVYYPPVGQRGIGSALARASQWNRIPNYLHQANEEICLLVQVETVEAIENIEAIAAVEGIDGIFIGPSDLSGSMGHIGNPGHPDVVAAIDHAIDVINRAGKAVGILSLNPVQAKGYVEQGVKFIGAGVDTLLLRQGAEGLAKKLKDKDSNSDTNINTEAAAVANVY</sequence>
<dbReference type="SUPFAM" id="SSF51621">
    <property type="entry name" value="Phosphoenolpyruvate/pyruvate domain"/>
    <property type="match status" value="1"/>
</dbReference>
<accession>A0ABU3ZIN0</accession>
<protein>
    <submittedName>
        <fullName evidence="5">4-hydroxy-2-oxoheptanedioate aldolase</fullName>
        <ecNumber evidence="5">4.1.2.52</ecNumber>
    </submittedName>
</protein>
<dbReference type="PANTHER" id="PTHR30502:SF0">
    <property type="entry name" value="PHOSPHOENOLPYRUVATE CARBOXYLASE FAMILY PROTEIN"/>
    <property type="match status" value="1"/>
</dbReference>
<evidence type="ECO:0000256" key="3">
    <source>
        <dbReference type="ARBA" id="ARBA00023239"/>
    </source>
</evidence>
<dbReference type="Pfam" id="PF03328">
    <property type="entry name" value="HpcH_HpaI"/>
    <property type="match status" value="1"/>
</dbReference>
<keyword evidence="3 5" id="KW-0456">Lyase</keyword>
<keyword evidence="6" id="KW-1185">Reference proteome</keyword>
<keyword evidence="2" id="KW-0479">Metal-binding</keyword>
<dbReference type="GO" id="GO:0016829">
    <property type="term" value="F:lyase activity"/>
    <property type="evidence" value="ECO:0007669"/>
    <property type="project" value="UniProtKB-KW"/>
</dbReference>
<evidence type="ECO:0000259" key="4">
    <source>
        <dbReference type="Pfam" id="PF03328"/>
    </source>
</evidence>
<dbReference type="PANTHER" id="PTHR30502">
    <property type="entry name" value="2-KETO-3-DEOXY-L-RHAMNONATE ALDOLASE"/>
    <property type="match status" value="1"/>
</dbReference>
<evidence type="ECO:0000313" key="5">
    <source>
        <dbReference type="EMBL" id="MDV5169985.1"/>
    </source>
</evidence>
<name>A0ABU3ZIN0_9GAMM</name>
<dbReference type="RefSeq" id="WP_317522752.1">
    <property type="nucleotide sequence ID" value="NZ_JAWJZI010000004.1"/>
</dbReference>
<dbReference type="EC" id="4.1.2.52" evidence="5"/>
<dbReference type="InterPro" id="IPR005000">
    <property type="entry name" value="Aldolase/citrate-lyase_domain"/>
</dbReference>
<comment type="caution">
    <text evidence="5">The sequence shown here is derived from an EMBL/GenBank/DDBJ whole genome shotgun (WGS) entry which is preliminary data.</text>
</comment>
<comment type="similarity">
    <text evidence="1">Belongs to the HpcH/HpaI aldolase family.</text>
</comment>